<dbReference type="InterPro" id="IPR006439">
    <property type="entry name" value="HAD-SF_hydro_IA"/>
</dbReference>
<dbReference type="PANTHER" id="PTHR43434:SF1">
    <property type="entry name" value="PHOSPHOGLYCOLATE PHOSPHATASE"/>
    <property type="match status" value="1"/>
</dbReference>
<evidence type="ECO:0000256" key="1">
    <source>
        <dbReference type="ARBA" id="ARBA00007958"/>
    </source>
</evidence>
<protein>
    <submittedName>
        <fullName evidence="2">Phosphatase</fullName>
    </submittedName>
</protein>
<dbReference type="EMBL" id="DP000238">
    <property type="protein sequence ID" value="ABK78641.1"/>
    <property type="molecule type" value="Genomic_DNA"/>
</dbReference>
<dbReference type="Proteomes" id="UP000000758">
    <property type="component" value="Chromosome"/>
</dbReference>
<dbReference type="PANTHER" id="PTHR43434">
    <property type="entry name" value="PHOSPHOGLYCOLATE PHOSPHATASE"/>
    <property type="match status" value="1"/>
</dbReference>
<dbReference type="InterPro" id="IPR050155">
    <property type="entry name" value="HAD-like_hydrolase_sf"/>
</dbReference>
<organism evidence="2 3">
    <name type="scientific">Cenarchaeum symbiosum (strain A)</name>
    <dbReference type="NCBI Taxonomy" id="414004"/>
    <lineage>
        <taxon>Archaea</taxon>
        <taxon>Nitrososphaerota</taxon>
        <taxon>Candidatus Cenarchaeales</taxon>
        <taxon>Candidatus Cenarchaeaceae</taxon>
        <taxon>Candidatus Cenarchaeum</taxon>
    </lineage>
</organism>
<reference evidence="2 3" key="1">
    <citation type="journal article" date="2006" name="Proc. Natl. Acad. Sci. U.S.A.">
        <title>Genomic analysis of the uncultivated marine crenarchaeote Cenarchaeum symbiosum.</title>
        <authorList>
            <person name="Hallam S.J."/>
            <person name="Konstantinidis K.T."/>
            <person name="Putnam N."/>
            <person name="Schleper C."/>
            <person name="Watanabe Y."/>
            <person name="Sugahara J."/>
            <person name="Preston C."/>
            <person name="de la Torre J."/>
            <person name="Richardson P.M."/>
            <person name="DeLong E.F."/>
        </authorList>
    </citation>
    <scope>NUCLEOTIDE SEQUENCE [LARGE SCALE GENOMIC DNA]</scope>
    <source>
        <strain evidence="3">A</strain>
    </source>
</reference>
<proteinExistence type="inferred from homology"/>
<gene>
    <name evidence="2" type="ordered locus">CENSYa_2038</name>
</gene>
<evidence type="ECO:0000313" key="2">
    <source>
        <dbReference type="EMBL" id="ABK78641.1"/>
    </source>
</evidence>
<dbReference type="AlphaFoldDB" id="A0RZ74"/>
<evidence type="ECO:0000313" key="3">
    <source>
        <dbReference type="Proteomes" id="UP000000758"/>
    </source>
</evidence>
<name>A0RZ74_CENSY</name>
<dbReference type="InterPro" id="IPR023214">
    <property type="entry name" value="HAD_sf"/>
</dbReference>
<sequence>MSLYATQDAWDELRSADSIIFDCDGVMVDVSESYDRAIDLSVRNMLERHAGIRDPPPITHEIIEGFKATGGFNDEVDLAYAAILTAAAADLTGEGRNGMFDKVIRNADRTGISSVEGYLEKIADLGPLREKLSYPDEQSPLRSTFDQLFYGKDLYRKVTGKKSEFTGRGLIENDRVILDGDLISYLRYRFGECMGIVTGRGLQSIRHPLGAMFDEFDVEHSFFLEDEPRSLAKPNPEALLRCMSGMNSTHCIYVGDSYEDLLMARDTSVSGSLATFCGVTGTSRDPGAKLDLFRGGGASIVIDSITSLPQVLNQARGGTPD</sequence>
<dbReference type="GO" id="GO:0008967">
    <property type="term" value="F:phosphoglycolate phosphatase activity"/>
    <property type="evidence" value="ECO:0007669"/>
    <property type="project" value="TreeGrafter"/>
</dbReference>
<keyword evidence="3" id="KW-1185">Reference proteome</keyword>
<dbReference type="Pfam" id="PF00702">
    <property type="entry name" value="Hydrolase"/>
    <property type="match status" value="1"/>
</dbReference>
<accession>A0RZ74</accession>
<dbReference type="NCBIfam" id="TIGR01549">
    <property type="entry name" value="HAD-SF-IA-v1"/>
    <property type="match status" value="1"/>
</dbReference>
<dbReference type="KEGG" id="csy:CENSYa_2038"/>
<dbReference type="GO" id="GO:0006281">
    <property type="term" value="P:DNA repair"/>
    <property type="evidence" value="ECO:0007669"/>
    <property type="project" value="TreeGrafter"/>
</dbReference>
<comment type="similarity">
    <text evidence="1">Belongs to the HAD-like hydrolase superfamily.</text>
</comment>
<dbReference type="EnsemblBacteria" id="ABK78641">
    <property type="protein sequence ID" value="ABK78641"/>
    <property type="gene ID" value="CENSYa_2038"/>
</dbReference>
<dbReference type="STRING" id="414004.CENSYa_2038"/>
<dbReference type="InterPro" id="IPR036412">
    <property type="entry name" value="HAD-like_sf"/>
</dbReference>
<dbReference type="HOGENOM" id="CLU_876084_0_0_2"/>
<dbReference type="SUPFAM" id="SSF56784">
    <property type="entry name" value="HAD-like"/>
    <property type="match status" value="1"/>
</dbReference>
<dbReference type="Gene3D" id="3.40.50.1000">
    <property type="entry name" value="HAD superfamily/HAD-like"/>
    <property type="match status" value="1"/>
</dbReference>